<dbReference type="RefSeq" id="WP_344900700.1">
    <property type="nucleotide sequence ID" value="NZ_BAAAWD010000015.1"/>
</dbReference>
<dbReference type="SUPFAM" id="SSF158997">
    <property type="entry name" value="Trm112p-like"/>
    <property type="match status" value="1"/>
</dbReference>
<dbReference type="EMBL" id="BAAAWD010000015">
    <property type="protein sequence ID" value="GAA3024119.1"/>
    <property type="molecule type" value="Genomic_DNA"/>
</dbReference>
<comment type="caution">
    <text evidence="3">The sequence shown here is derived from an EMBL/GenBank/DDBJ whole genome shotgun (WGS) entry which is preliminary data.</text>
</comment>
<dbReference type="Proteomes" id="UP001499930">
    <property type="component" value="Unassembled WGS sequence"/>
</dbReference>
<protein>
    <recommendedName>
        <fullName evidence="2">Methyltransferase type 11 domain-containing protein</fullName>
    </recommendedName>
</protein>
<dbReference type="CDD" id="cd02440">
    <property type="entry name" value="AdoMet_MTases"/>
    <property type="match status" value="1"/>
</dbReference>
<sequence>MTFAEDKTGGTGTGVTRHPPLCCPRCRGPLHGGSGGTGGAEGTPGGSDGGFDGAFDGAFDQGPLRCVRCGARYPVDRGIPRFVPRDGYADGFGFQWNRHRLTQLDSHVGMPISRDRLMTASGWSAGELRGRTVLECGSGAGRFTEVLCETGALVTSFDLSGAVHANAASNGRFPNLRLVQASVYEPPFPRESFDFLVCLGVIQHTPDVRRTFTTLLDQLRPGGRFCVDVYAAPVAYPHLRQLIRPFTRRMPPERLYPLVERAVPRLLPLSMALSSVPGVGQGLARLVPVANHRHLGLKDAETMREWSVLDTFDWLSPRYEKPQFRRTIRRWTEDLGLREVSIGRRRGMYVVRGVK</sequence>
<dbReference type="Gene3D" id="3.40.50.150">
    <property type="entry name" value="Vaccinia Virus protein VP39"/>
    <property type="match status" value="1"/>
</dbReference>
<feature type="compositionally biased region" description="Gly residues" evidence="1">
    <location>
        <begin position="34"/>
        <end position="52"/>
    </location>
</feature>
<evidence type="ECO:0000313" key="3">
    <source>
        <dbReference type="EMBL" id="GAA3024119.1"/>
    </source>
</evidence>
<dbReference type="PANTHER" id="PTHR43464:SF83">
    <property type="entry name" value="MALONYL-[ACYL-CARRIER PROTEIN] O-METHYLTRANSFERASE"/>
    <property type="match status" value="1"/>
</dbReference>
<feature type="domain" description="Methyltransferase type 11" evidence="2">
    <location>
        <begin position="134"/>
        <end position="226"/>
    </location>
</feature>
<dbReference type="Pfam" id="PF08241">
    <property type="entry name" value="Methyltransf_11"/>
    <property type="match status" value="1"/>
</dbReference>
<proteinExistence type="predicted"/>
<dbReference type="PANTHER" id="PTHR43464">
    <property type="entry name" value="METHYLTRANSFERASE"/>
    <property type="match status" value="1"/>
</dbReference>
<gene>
    <name evidence="3" type="ORF">GCM10017559_56960</name>
</gene>
<name>A0ABP6KU74_9ACTN</name>
<feature type="region of interest" description="Disordered" evidence="1">
    <location>
        <begin position="34"/>
        <end position="54"/>
    </location>
</feature>
<dbReference type="SUPFAM" id="SSF53335">
    <property type="entry name" value="S-adenosyl-L-methionine-dependent methyltransferases"/>
    <property type="match status" value="1"/>
</dbReference>
<accession>A0ABP6KU74</accession>
<evidence type="ECO:0000313" key="4">
    <source>
        <dbReference type="Proteomes" id="UP001499930"/>
    </source>
</evidence>
<keyword evidence="4" id="KW-1185">Reference proteome</keyword>
<evidence type="ECO:0000259" key="2">
    <source>
        <dbReference type="Pfam" id="PF08241"/>
    </source>
</evidence>
<organism evidence="3 4">
    <name type="scientific">Streptosporangium longisporum</name>
    <dbReference type="NCBI Taxonomy" id="46187"/>
    <lineage>
        <taxon>Bacteria</taxon>
        <taxon>Bacillati</taxon>
        <taxon>Actinomycetota</taxon>
        <taxon>Actinomycetes</taxon>
        <taxon>Streptosporangiales</taxon>
        <taxon>Streptosporangiaceae</taxon>
        <taxon>Streptosporangium</taxon>
    </lineage>
</organism>
<dbReference type="InterPro" id="IPR029063">
    <property type="entry name" value="SAM-dependent_MTases_sf"/>
</dbReference>
<evidence type="ECO:0000256" key="1">
    <source>
        <dbReference type="SAM" id="MobiDB-lite"/>
    </source>
</evidence>
<reference evidence="4" key="1">
    <citation type="journal article" date="2019" name="Int. J. Syst. Evol. Microbiol.">
        <title>The Global Catalogue of Microorganisms (GCM) 10K type strain sequencing project: providing services to taxonomists for standard genome sequencing and annotation.</title>
        <authorList>
            <consortium name="The Broad Institute Genomics Platform"/>
            <consortium name="The Broad Institute Genome Sequencing Center for Infectious Disease"/>
            <person name="Wu L."/>
            <person name="Ma J."/>
        </authorList>
    </citation>
    <scope>NUCLEOTIDE SEQUENCE [LARGE SCALE GENOMIC DNA]</scope>
    <source>
        <strain evidence="4">JCM 3106</strain>
    </source>
</reference>
<dbReference type="InterPro" id="IPR013216">
    <property type="entry name" value="Methyltransf_11"/>
</dbReference>
<dbReference type="Pfam" id="PF03966">
    <property type="entry name" value="Trm112p"/>
    <property type="match status" value="1"/>
</dbReference>
<dbReference type="InterPro" id="IPR005651">
    <property type="entry name" value="Trm112-like"/>
</dbReference>
<dbReference type="Gene3D" id="2.20.25.10">
    <property type="match status" value="1"/>
</dbReference>